<keyword evidence="5" id="KW-1185">Reference proteome</keyword>
<evidence type="ECO:0000313" key="4">
    <source>
        <dbReference type="EMBL" id="MBW2940972.1"/>
    </source>
</evidence>
<reference evidence="4" key="1">
    <citation type="submission" date="2021-07" db="EMBL/GenBank/DDBJ databases">
        <title>Zhongshania sp. CAU 1632 isolated from seawater.</title>
        <authorList>
            <person name="Kim W."/>
        </authorList>
    </citation>
    <scope>NUCLEOTIDE SEQUENCE</scope>
    <source>
        <strain evidence="4">CAU 1632</strain>
    </source>
</reference>
<comment type="caution">
    <text evidence="4">The sequence shown here is derived from an EMBL/GenBank/DDBJ whole genome shotgun (WGS) entry which is preliminary data.</text>
</comment>
<dbReference type="EMBL" id="JAHWDQ010000002">
    <property type="protein sequence ID" value="MBW2940972.1"/>
    <property type="molecule type" value="Genomic_DNA"/>
</dbReference>
<proteinExistence type="predicted"/>
<name>A0ABS6VRM8_9GAMM</name>
<dbReference type="PANTHER" id="PTHR35603:SF2">
    <property type="entry name" value="OUTER MEMBRANE LIPOPROTEIN"/>
    <property type="match status" value="1"/>
</dbReference>
<dbReference type="InterPro" id="IPR051407">
    <property type="entry name" value="Bact_OM_lipoprot/Surf_antigen"/>
</dbReference>
<sequence length="185" mass="19561">MNTNLLIGGIFGAVAVTAAGSYAGYNSYVENKTPSFAEVISSKPVTETYYTNREECYDEVVQHQAEVKDQNKVTGTIIGAVIGGVIGKQVGGGNGKKLATVAGAAAGGYAGNKVQGNMQQNDVYTTTERRCNTVKDPQQRVTGYSVTYSLNGETGTVVMDHEPGATIPVQDDGQLVLNKPETQQF</sequence>
<evidence type="ECO:0000256" key="2">
    <source>
        <dbReference type="ARBA" id="ARBA00023136"/>
    </source>
</evidence>
<dbReference type="Proteomes" id="UP001166291">
    <property type="component" value="Unassembled WGS sequence"/>
</dbReference>
<dbReference type="NCBIfam" id="NF008437">
    <property type="entry name" value="PRK11280.1"/>
    <property type="match status" value="1"/>
</dbReference>
<dbReference type="Pfam" id="PF05433">
    <property type="entry name" value="Rick_17kDa_Anti"/>
    <property type="match status" value="1"/>
</dbReference>
<comment type="subcellular location">
    <subcellularLocation>
        <location evidence="1">Membrane</location>
    </subcellularLocation>
</comment>
<accession>A0ABS6VRM8</accession>
<dbReference type="RefSeq" id="WP_219043233.1">
    <property type="nucleotide sequence ID" value="NZ_JAHWDQ010000002.1"/>
</dbReference>
<protein>
    <submittedName>
        <fullName evidence="4">Glycine zipper 2TM domain-containing protein</fullName>
    </submittedName>
</protein>
<organism evidence="4 5">
    <name type="scientific">Zhongshania aquimaris</name>
    <dbReference type="NCBI Taxonomy" id="2857107"/>
    <lineage>
        <taxon>Bacteria</taxon>
        <taxon>Pseudomonadati</taxon>
        <taxon>Pseudomonadota</taxon>
        <taxon>Gammaproteobacteria</taxon>
        <taxon>Cellvibrionales</taxon>
        <taxon>Spongiibacteraceae</taxon>
        <taxon>Zhongshania</taxon>
    </lineage>
</organism>
<evidence type="ECO:0000313" key="5">
    <source>
        <dbReference type="Proteomes" id="UP001166291"/>
    </source>
</evidence>
<feature type="domain" description="Glycine zipper 2TM" evidence="3">
    <location>
        <begin position="75"/>
        <end position="115"/>
    </location>
</feature>
<keyword evidence="2" id="KW-0472">Membrane</keyword>
<evidence type="ECO:0000259" key="3">
    <source>
        <dbReference type="Pfam" id="PF05433"/>
    </source>
</evidence>
<evidence type="ECO:0000256" key="1">
    <source>
        <dbReference type="ARBA" id="ARBA00004370"/>
    </source>
</evidence>
<gene>
    <name evidence="4" type="ORF">KXJ70_09305</name>
</gene>
<dbReference type="InterPro" id="IPR008816">
    <property type="entry name" value="Gly_zipper_2TM_dom"/>
</dbReference>
<dbReference type="PANTHER" id="PTHR35603">
    <property type="match status" value="1"/>
</dbReference>